<keyword evidence="1" id="KW-1133">Transmembrane helix</keyword>
<keyword evidence="1" id="KW-0812">Transmembrane</keyword>
<feature type="transmembrane region" description="Helical" evidence="1">
    <location>
        <begin position="86"/>
        <end position="110"/>
    </location>
</feature>
<reference evidence="4" key="1">
    <citation type="journal article" date="2019" name="Int. J. Syst. Evol. Microbiol.">
        <title>The Global Catalogue of Microorganisms (GCM) 10K type strain sequencing project: providing services to taxonomists for standard genome sequencing and annotation.</title>
        <authorList>
            <consortium name="The Broad Institute Genomics Platform"/>
            <consortium name="The Broad Institute Genome Sequencing Center for Infectious Disease"/>
            <person name="Wu L."/>
            <person name="Ma J."/>
        </authorList>
    </citation>
    <scope>NUCLEOTIDE SEQUENCE [LARGE SCALE GENOMIC DNA]</scope>
    <source>
        <strain evidence="4">JCM 17543</strain>
    </source>
</reference>
<comment type="caution">
    <text evidence="3">The sequence shown here is derived from an EMBL/GenBank/DDBJ whole genome shotgun (WGS) entry which is preliminary data.</text>
</comment>
<evidence type="ECO:0000259" key="2">
    <source>
        <dbReference type="Pfam" id="PF14378"/>
    </source>
</evidence>
<feature type="transmembrane region" description="Helical" evidence="1">
    <location>
        <begin position="185"/>
        <end position="202"/>
    </location>
</feature>
<evidence type="ECO:0000256" key="1">
    <source>
        <dbReference type="SAM" id="Phobius"/>
    </source>
</evidence>
<gene>
    <name evidence="3" type="ORF">GCM10022276_21570</name>
</gene>
<evidence type="ECO:0000313" key="4">
    <source>
        <dbReference type="Proteomes" id="UP001500827"/>
    </source>
</evidence>
<dbReference type="Pfam" id="PF14378">
    <property type="entry name" value="PAP2_3"/>
    <property type="match status" value="1"/>
</dbReference>
<keyword evidence="4" id="KW-1185">Reference proteome</keyword>
<feature type="transmembrane region" description="Helical" evidence="1">
    <location>
        <begin position="57"/>
        <end position="74"/>
    </location>
</feature>
<sequence length="245" mass="26186">MGVGASVFLPLKYAIPHILPFWLDASLVGAERSVFGTDPWMLLDHLFGWAAVPMDKLYGLWLPTQALVMFTVMLQPPSAAKTRALIAYVLTWFVLGVVAATAFSSAGPIFHDRVFGGDSFAALVATLRSRGASMVLAESDRMWTSFASARPGIVAGISAVPSIHVAISIWFVFAARVLAPSAAKYAALYSLVIWVGSVQLGWHYATDGLAGALGAWAIWGLSRPLAAILRDGWSAGARRHATQLS</sequence>
<name>A0ABP7LJX2_9SPHN</name>
<dbReference type="Proteomes" id="UP001500827">
    <property type="component" value="Unassembled WGS sequence"/>
</dbReference>
<accession>A0ABP7LJX2</accession>
<feature type="domain" description="Inositolphosphotransferase Aur1/Ipt1" evidence="2">
    <location>
        <begin position="48"/>
        <end position="220"/>
    </location>
</feature>
<organism evidence="3 4">
    <name type="scientific">Sphingomonas limnosediminicola</name>
    <dbReference type="NCBI Taxonomy" id="940133"/>
    <lineage>
        <taxon>Bacteria</taxon>
        <taxon>Pseudomonadati</taxon>
        <taxon>Pseudomonadota</taxon>
        <taxon>Alphaproteobacteria</taxon>
        <taxon>Sphingomonadales</taxon>
        <taxon>Sphingomonadaceae</taxon>
        <taxon>Sphingomonas</taxon>
    </lineage>
</organism>
<dbReference type="InterPro" id="IPR026841">
    <property type="entry name" value="Aur1/Ipt1"/>
</dbReference>
<dbReference type="EMBL" id="BAABBM010000001">
    <property type="protein sequence ID" value="GAA3902551.1"/>
    <property type="molecule type" value="Genomic_DNA"/>
</dbReference>
<evidence type="ECO:0000313" key="3">
    <source>
        <dbReference type="EMBL" id="GAA3902551.1"/>
    </source>
</evidence>
<protein>
    <recommendedName>
        <fullName evidence="2">Inositolphosphotransferase Aur1/Ipt1 domain-containing protein</fullName>
    </recommendedName>
</protein>
<keyword evidence="1" id="KW-0472">Membrane</keyword>
<proteinExistence type="predicted"/>
<feature type="transmembrane region" description="Helical" evidence="1">
    <location>
        <begin position="152"/>
        <end position="173"/>
    </location>
</feature>